<dbReference type="GO" id="GO:0009289">
    <property type="term" value="C:pilus"/>
    <property type="evidence" value="ECO:0007669"/>
    <property type="project" value="UniProtKB-SubCell"/>
</dbReference>
<comment type="subcellular location">
    <subcellularLocation>
        <location evidence="1">Fimbrium</location>
    </subcellularLocation>
</comment>
<keyword evidence="3 5" id="KW-0732">Signal</keyword>
<dbReference type="InterPro" id="IPR036937">
    <property type="entry name" value="Adhesion_dom_fimbrial_sf"/>
</dbReference>
<evidence type="ECO:0000256" key="2">
    <source>
        <dbReference type="ARBA" id="ARBA00006671"/>
    </source>
</evidence>
<name>A0A078LG60_CITKO</name>
<dbReference type="InterPro" id="IPR000259">
    <property type="entry name" value="Adhesion_dom_fimbrial"/>
</dbReference>
<evidence type="ECO:0000256" key="4">
    <source>
        <dbReference type="ARBA" id="ARBA00023263"/>
    </source>
</evidence>
<dbReference type="SUPFAM" id="SSF49401">
    <property type="entry name" value="Bacterial adhesins"/>
    <property type="match status" value="1"/>
</dbReference>
<dbReference type="Gene3D" id="2.60.40.1090">
    <property type="entry name" value="Fimbrial-type adhesion domain"/>
    <property type="match status" value="1"/>
</dbReference>
<evidence type="ECO:0000259" key="6">
    <source>
        <dbReference type="Pfam" id="PF00419"/>
    </source>
</evidence>
<sequence length="385" mass="40550">MLSKMGKYARLSLSAAGLCLMASATAQAATILRDCFTAPQYYSVTFSNEINANDNTANNIVKFDEHIVGNGVEMAANCTCPGNLFESTAIMELTLAGSPLNAGIAGYGYLTENIDIDVAGYSDAVNSLDGTGLIQININQYPTPVSSMGKVIESMKPTEGSASVCSDSTHPGAPAPAKRTFRWNVIAATFYIKKPILGIEVIPPTILVQNYACLYFGSGSCDAGSAQHVSNIWLSGSLSAPLSCTINAGSTIEVDLGKIVSKQFVTRGQPPEGYALKNVDISYHCDGNAVGNTDRIKLTLSADQGVVDSSDPLIAKMLGRDDLGVRVFSEDNQNVALDGTFEFPVTMDEQGNGAVRIKAAPVSTTSATPAPGEFEGNVTVKMDLR</sequence>
<gene>
    <name evidence="7" type="primary">elfG_1</name>
    <name evidence="7" type="ORF">BN1086_01148</name>
</gene>
<proteinExistence type="inferred from homology"/>
<dbReference type="GO" id="GO:0043709">
    <property type="term" value="P:cell adhesion involved in single-species biofilm formation"/>
    <property type="evidence" value="ECO:0007669"/>
    <property type="project" value="TreeGrafter"/>
</dbReference>
<dbReference type="EMBL" id="LK931336">
    <property type="protein sequence ID" value="CDZ83044.1"/>
    <property type="molecule type" value="Genomic_DNA"/>
</dbReference>
<keyword evidence="4" id="KW-0281">Fimbrium</keyword>
<comment type="similarity">
    <text evidence="2">Belongs to the fimbrial protein family.</text>
</comment>
<evidence type="ECO:0000256" key="3">
    <source>
        <dbReference type="ARBA" id="ARBA00022729"/>
    </source>
</evidence>
<dbReference type="Pfam" id="PF00419">
    <property type="entry name" value="Fimbrial"/>
    <property type="match status" value="1"/>
</dbReference>
<dbReference type="InterPro" id="IPR008966">
    <property type="entry name" value="Adhesion_dom_sf"/>
</dbReference>
<dbReference type="PANTHER" id="PTHR33420:SF31">
    <property type="entry name" value="TYPE 1 FIMBRIN D-MANNOSE SPECIFIC ADHESIN"/>
    <property type="match status" value="1"/>
</dbReference>
<evidence type="ECO:0000256" key="5">
    <source>
        <dbReference type="SAM" id="SignalP"/>
    </source>
</evidence>
<accession>A0A078LG60</accession>
<dbReference type="PANTHER" id="PTHR33420">
    <property type="entry name" value="FIMBRIAL SUBUNIT ELFA-RELATED"/>
    <property type="match status" value="1"/>
</dbReference>
<dbReference type="AlphaFoldDB" id="A0A078LG60"/>
<organism evidence="7">
    <name type="scientific">Citrobacter koseri</name>
    <name type="common">Citrobacter diversus</name>
    <dbReference type="NCBI Taxonomy" id="545"/>
    <lineage>
        <taxon>Bacteria</taxon>
        <taxon>Pseudomonadati</taxon>
        <taxon>Pseudomonadota</taxon>
        <taxon>Gammaproteobacteria</taxon>
        <taxon>Enterobacterales</taxon>
        <taxon>Enterobacteriaceae</taxon>
        <taxon>Citrobacter</taxon>
    </lineage>
</organism>
<reference evidence="7" key="1">
    <citation type="submission" date="2014-06" db="EMBL/GenBank/DDBJ databases">
        <authorList>
            <person name="Urmite Genomes Urmite Genomes"/>
        </authorList>
    </citation>
    <scope>NUCLEOTIDE SEQUENCE</scope>
</reference>
<evidence type="ECO:0000313" key="7">
    <source>
        <dbReference type="EMBL" id="CDZ83044.1"/>
    </source>
</evidence>
<dbReference type="RefSeq" id="WP_233596868.1">
    <property type="nucleotide sequence ID" value="NZ_JADVIJ010000003.1"/>
</dbReference>
<evidence type="ECO:0000256" key="1">
    <source>
        <dbReference type="ARBA" id="ARBA00004561"/>
    </source>
</evidence>
<dbReference type="InterPro" id="IPR050263">
    <property type="entry name" value="Bact_Fimbrial_Adh_Pro"/>
</dbReference>
<feature type="signal peptide" evidence="5">
    <location>
        <begin position="1"/>
        <end position="28"/>
    </location>
</feature>
<feature type="domain" description="Fimbrial-type adhesion" evidence="6">
    <location>
        <begin position="234"/>
        <end position="383"/>
    </location>
</feature>
<dbReference type="PATRIC" id="fig|545.12.peg.1141"/>
<protein>
    <submittedName>
        <fullName evidence="7">Putative fimbrial-like protein ElfG</fullName>
    </submittedName>
</protein>
<feature type="chain" id="PRO_5001741150" evidence="5">
    <location>
        <begin position="29"/>
        <end position="385"/>
    </location>
</feature>